<dbReference type="AlphaFoldDB" id="A0A9C6WWI0"/>
<feature type="region of interest" description="Disordered" evidence="1">
    <location>
        <begin position="219"/>
        <end position="240"/>
    </location>
</feature>
<organism evidence="2 3">
    <name type="scientific">Frankliniella occidentalis</name>
    <name type="common">Western flower thrips</name>
    <name type="synonym">Euthrips occidentalis</name>
    <dbReference type="NCBI Taxonomy" id="133901"/>
    <lineage>
        <taxon>Eukaryota</taxon>
        <taxon>Metazoa</taxon>
        <taxon>Ecdysozoa</taxon>
        <taxon>Arthropoda</taxon>
        <taxon>Hexapoda</taxon>
        <taxon>Insecta</taxon>
        <taxon>Pterygota</taxon>
        <taxon>Neoptera</taxon>
        <taxon>Paraneoptera</taxon>
        <taxon>Thysanoptera</taxon>
        <taxon>Terebrantia</taxon>
        <taxon>Thripoidea</taxon>
        <taxon>Thripidae</taxon>
        <taxon>Frankliniella</taxon>
    </lineage>
</organism>
<dbReference type="GeneID" id="127748955"/>
<dbReference type="PROSITE" id="PS51257">
    <property type="entry name" value="PROKAR_LIPOPROTEIN"/>
    <property type="match status" value="1"/>
</dbReference>
<accession>A0A9C6WWI0</accession>
<protein>
    <submittedName>
        <fullName evidence="3">Translation initiation factor IF-2-like</fullName>
    </submittedName>
</protein>
<evidence type="ECO:0000313" key="3">
    <source>
        <dbReference type="RefSeq" id="XP_052120875.1"/>
    </source>
</evidence>
<evidence type="ECO:0000256" key="1">
    <source>
        <dbReference type="SAM" id="MobiDB-lite"/>
    </source>
</evidence>
<feature type="compositionally biased region" description="Polar residues" evidence="1">
    <location>
        <begin position="93"/>
        <end position="107"/>
    </location>
</feature>
<sequence>MRQLGCINLPGAMGCYGKLTSDSTQIGGGERGLHHAAKAKPDICSSNPESSADSLQQQLQQQLQAEDGNDGQDHQMRAASPFETGGAGGRSVSLGQPMSLTASNSGAPQPGLPTGLPPPPDSASLAGVSVPITVMRPRPPGHHRTIPCGAVEDATPLDTFPSYGAPGVPMDGTMTVARRKPGAGATAAAPGAGALPAMPGAPAPAAFSTLDNRSRCAASRLHPGHAPGHTHTLPHPPRQF</sequence>
<keyword evidence="2" id="KW-1185">Reference proteome</keyword>
<gene>
    <name evidence="3" type="primary">LOC127748955</name>
</gene>
<feature type="compositionally biased region" description="Low complexity" evidence="1">
    <location>
        <begin position="55"/>
        <end position="64"/>
    </location>
</feature>
<feature type="compositionally biased region" description="Polar residues" evidence="1">
    <location>
        <begin position="44"/>
        <end position="54"/>
    </location>
</feature>
<feature type="region of interest" description="Disordered" evidence="1">
    <location>
        <begin position="27"/>
        <end position="126"/>
    </location>
</feature>
<evidence type="ECO:0000313" key="2">
    <source>
        <dbReference type="Proteomes" id="UP000504606"/>
    </source>
</evidence>
<proteinExistence type="predicted"/>
<dbReference type="KEGG" id="foc:127748955"/>
<dbReference type="Proteomes" id="UP000504606">
    <property type="component" value="Unplaced"/>
</dbReference>
<reference evidence="3" key="1">
    <citation type="submission" date="2025-08" db="UniProtKB">
        <authorList>
            <consortium name="RefSeq"/>
        </authorList>
    </citation>
    <scope>IDENTIFICATION</scope>
    <source>
        <tissue evidence="3">Whole organism</tissue>
    </source>
</reference>
<name>A0A9C6WWI0_FRAOC</name>
<dbReference type="RefSeq" id="XP_052120875.1">
    <property type="nucleotide sequence ID" value="XM_052264915.1"/>
</dbReference>